<feature type="chain" id="PRO_5042583039" evidence="1">
    <location>
        <begin position="19"/>
        <end position="159"/>
    </location>
</feature>
<dbReference type="InterPro" id="IPR036937">
    <property type="entry name" value="Adhesion_dom_fimbrial_sf"/>
</dbReference>
<dbReference type="KEGG" id="ppv:NJ69_19145"/>
<feature type="signal peptide" evidence="1">
    <location>
        <begin position="1"/>
        <end position="18"/>
    </location>
</feature>
<dbReference type="InterPro" id="IPR000259">
    <property type="entry name" value="Adhesion_dom_fimbrial"/>
</dbReference>
<evidence type="ECO:0000256" key="1">
    <source>
        <dbReference type="SAM" id="SignalP"/>
    </source>
</evidence>
<proteinExistence type="predicted"/>
<sequence>MKALSLLLALSALTHAQAADHVQLDIGGNLISPACRPQFSSPMEIKMGNANINQLKMDSVAVTEVPLVFDCRAGSQVTLMVTAGAGAYDNATLLTNRAGLGLRLVGNDAIPALTLGQQSEWKAGDVPMLVKLRLKPVALEALPQAGAFSATLLMQISYL</sequence>
<dbReference type="RefSeq" id="WP_039582343.1">
    <property type="nucleotide sequence ID" value="NZ_CP009747.1"/>
</dbReference>
<organism evidence="3 4">
    <name type="scientific">Pseudomonas parafulva</name>
    <dbReference type="NCBI Taxonomy" id="157782"/>
    <lineage>
        <taxon>Bacteria</taxon>
        <taxon>Pseudomonadati</taxon>
        <taxon>Pseudomonadota</taxon>
        <taxon>Gammaproteobacteria</taxon>
        <taxon>Pseudomonadales</taxon>
        <taxon>Pseudomonadaceae</taxon>
        <taxon>Pseudomonas</taxon>
    </lineage>
</organism>
<name>A0AAI8PDM4_9PSED</name>
<dbReference type="SUPFAM" id="SSF49401">
    <property type="entry name" value="Bacterial adhesins"/>
    <property type="match status" value="1"/>
</dbReference>
<dbReference type="GO" id="GO:0009289">
    <property type="term" value="C:pilus"/>
    <property type="evidence" value="ECO:0007669"/>
    <property type="project" value="InterPro"/>
</dbReference>
<dbReference type="AlphaFoldDB" id="A0AAI8PDM4"/>
<gene>
    <name evidence="3" type="ORF">DZC75_22945</name>
</gene>
<dbReference type="EMBL" id="CP031641">
    <property type="protein sequence ID" value="AXO90720.1"/>
    <property type="molecule type" value="Genomic_DNA"/>
</dbReference>
<dbReference type="Pfam" id="PF00419">
    <property type="entry name" value="Fimbrial"/>
    <property type="match status" value="1"/>
</dbReference>
<reference evidence="3 4" key="1">
    <citation type="submission" date="2018-08" db="EMBL/GenBank/DDBJ databases">
        <authorList>
            <person name="Lee Y."/>
            <person name="Kakembo D."/>
        </authorList>
    </citation>
    <scope>NUCLEOTIDE SEQUENCE [LARGE SCALE GENOMIC DNA]</scope>
    <source>
        <strain evidence="3 4">JBCS1880</strain>
    </source>
</reference>
<dbReference type="Proteomes" id="UP000258127">
    <property type="component" value="Chromosome"/>
</dbReference>
<evidence type="ECO:0000313" key="4">
    <source>
        <dbReference type="Proteomes" id="UP000258127"/>
    </source>
</evidence>
<keyword evidence="1" id="KW-0732">Signal</keyword>
<protein>
    <submittedName>
        <fullName evidence="3">Fimbrial protein</fullName>
    </submittedName>
</protein>
<feature type="domain" description="Fimbrial-type adhesion" evidence="2">
    <location>
        <begin position="27"/>
        <end position="158"/>
    </location>
</feature>
<dbReference type="InterPro" id="IPR008966">
    <property type="entry name" value="Adhesion_dom_sf"/>
</dbReference>
<dbReference type="GO" id="GO:0007155">
    <property type="term" value="P:cell adhesion"/>
    <property type="evidence" value="ECO:0007669"/>
    <property type="project" value="InterPro"/>
</dbReference>
<accession>A0AAI8PDM4</accession>
<keyword evidence="4" id="KW-1185">Reference proteome</keyword>
<dbReference type="Gene3D" id="2.60.40.1090">
    <property type="entry name" value="Fimbrial-type adhesion domain"/>
    <property type="match status" value="1"/>
</dbReference>
<evidence type="ECO:0000259" key="2">
    <source>
        <dbReference type="Pfam" id="PF00419"/>
    </source>
</evidence>
<evidence type="ECO:0000313" key="3">
    <source>
        <dbReference type="EMBL" id="AXO90720.1"/>
    </source>
</evidence>